<keyword evidence="9" id="KW-1185">Reference proteome</keyword>
<evidence type="ECO:0000256" key="1">
    <source>
        <dbReference type="ARBA" id="ARBA00022490"/>
    </source>
</evidence>
<dbReference type="GO" id="GO:0009379">
    <property type="term" value="C:Holliday junction helicase complex"/>
    <property type="evidence" value="ECO:0007669"/>
    <property type="project" value="InterPro"/>
</dbReference>
<dbReference type="Proteomes" id="UP001156102">
    <property type="component" value="Unassembled WGS sequence"/>
</dbReference>
<dbReference type="Pfam" id="PF14520">
    <property type="entry name" value="HHH_5"/>
    <property type="match status" value="1"/>
</dbReference>
<dbReference type="AlphaFoldDB" id="A0AA41X6Q1"/>
<reference evidence="8" key="1">
    <citation type="submission" date="2022-07" db="EMBL/GenBank/DDBJ databases">
        <authorList>
            <person name="Li W.-J."/>
            <person name="Deng Q.-Q."/>
        </authorList>
    </citation>
    <scope>NUCLEOTIDE SEQUENCE</scope>
    <source>
        <strain evidence="8">SYSU M60031</strain>
    </source>
</reference>
<keyword evidence="2 6" id="KW-0227">DNA damage</keyword>
<evidence type="ECO:0000313" key="9">
    <source>
        <dbReference type="Proteomes" id="UP001156102"/>
    </source>
</evidence>
<dbReference type="Pfam" id="PF07499">
    <property type="entry name" value="RuvA_C"/>
    <property type="match status" value="1"/>
</dbReference>
<dbReference type="CDD" id="cd14332">
    <property type="entry name" value="UBA_RuvA_C"/>
    <property type="match status" value="1"/>
</dbReference>
<evidence type="ECO:0000256" key="6">
    <source>
        <dbReference type="HAMAP-Rule" id="MF_00031"/>
    </source>
</evidence>
<dbReference type="RefSeq" id="WP_254756797.1">
    <property type="nucleotide sequence ID" value="NZ_JANCLT010000001.1"/>
</dbReference>
<evidence type="ECO:0000256" key="2">
    <source>
        <dbReference type="ARBA" id="ARBA00022763"/>
    </source>
</evidence>
<sequence length="203" mass="22932">MLEYITGTVDYVGPEYVVLDHNGMGYQIFTPNPYVFKRSDQQIRIYTYQYVREDILALYGFGTRQERALFMKLLSVSGIGPKGALAILAAGRTDQLVQAIEEENEKFLVKFPGVGKKTARQMMLDLKGKLADVVPDAFPDLFSDASHFEEKQPNELDDALEALQALGYAEREIARIVPDLQQEALSADQYIRKALQLLLHGKR</sequence>
<dbReference type="InterPro" id="IPR000085">
    <property type="entry name" value="RuvA"/>
</dbReference>
<keyword evidence="4 6" id="KW-0233">DNA recombination</keyword>
<dbReference type="Gene3D" id="1.10.150.20">
    <property type="entry name" value="5' to 3' exonuclease, C-terminal subdomain"/>
    <property type="match status" value="1"/>
</dbReference>
<feature type="domain" description="Helix-hairpin-helix DNA-binding motif class 1" evidence="7">
    <location>
        <begin position="71"/>
        <end position="90"/>
    </location>
</feature>
<dbReference type="GO" id="GO:0016787">
    <property type="term" value="F:hydrolase activity"/>
    <property type="evidence" value="ECO:0007669"/>
    <property type="project" value="UniProtKB-KW"/>
</dbReference>
<dbReference type="SMART" id="SM00278">
    <property type="entry name" value="HhH1"/>
    <property type="match status" value="2"/>
</dbReference>
<keyword evidence="3 6" id="KW-0238">DNA-binding</keyword>
<dbReference type="GO" id="GO:0006310">
    <property type="term" value="P:DNA recombination"/>
    <property type="evidence" value="ECO:0007669"/>
    <property type="project" value="UniProtKB-UniRule"/>
</dbReference>
<protein>
    <recommendedName>
        <fullName evidence="6">Holliday junction branch migration complex subunit RuvA</fullName>
    </recommendedName>
</protein>
<accession>A0AA41X6Q1</accession>
<feature type="domain" description="Helix-hairpin-helix DNA-binding motif class 1" evidence="7">
    <location>
        <begin position="106"/>
        <end position="125"/>
    </location>
</feature>
<comment type="caution">
    <text evidence="8">The sequence shown here is derived from an EMBL/GenBank/DDBJ whole genome shotgun (WGS) entry which is preliminary data.</text>
</comment>
<dbReference type="InterPro" id="IPR013849">
    <property type="entry name" value="DNA_helicase_Holl-junc_RuvA_I"/>
</dbReference>
<dbReference type="GO" id="GO:0005737">
    <property type="term" value="C:cytoplasm"/>
    <property type="evidence" value="ECO:0007669"/>
    <property type="project" value="UniProtKB-SubCell"/>
</dbReference>
<keyword evidence="8" id="KW-0378">Hydrolase</keyword>
<evidence type="ECO:0000256" key="4">
    <source>
        <dbReference type="ARBA" id="ARBA00023172"/>
    </source>
</evidence>
<proteinExistence type="inferred from homology"/>
<comment type="function">
    <text evidence="6">The RuvA-RuvB-RuvC complex processes Holliday junction (HJ) DNA during genetic recombination and DNA repair, while the RuvA-RuvB complex plays an important role in the rescue of blocked DNA replication forks via replication fork reversal (RFR). RuvA specifically binds to HJ cruciform DNA, conferring on it an open structure. The RuvB hexamer acts as an ATP-dependent pump, pulling dsDNA into and through the RuvAB complex. HJ branch migration allows RuvC to scan DNA until it finds its consensus sequence, where it cleaves and resolves the cruciform DNA.</text>
</comment>
<evidence type="ECO:0000313" key="8">
    <source>
        <dbReference type="EMBL" id="MCP8967298.1"/>
    </source>
</evidence>
<dbReference type="GO" id="GO:0005524">
    <property type="term" value="F:ATP binding"/>
    <property type="evidence" value="ECO:0007669"/>
    <property type="project" value="InterPro"/>
</dbReference>
<dbReference type="Gene3D" id="2.40.50.140">
    <property type="entry name" value="Nucleic acid-binding proteins"/>
    <property type="match status" value="1"/>
</dbReference>
<organism evidence="8 9">
    <name type="scientific">Ectobacillus ponti</name>
    <dbReference type="NCBI Taxonomy" id="2961894"/>
    <lineage>
        <taxon>Bacteria</taxon>
        <taxon>Bacillati</taxon>
        <taxon>Bacillota</taxon>
        <taxon>Bacilli</taxon>
        <taxon>Bacillales</taxon>
        <taxon>Bacillaceae</taxon>
        <taxon>Ectobacillus</taxon>
    </lineage>
</organism>
<comment type="similarity">
    <text evidence="6">Belongs to the RuvA family.</text>
</comment>
<dbReference type="GO" id="GO:0006281">
    <property type="term" value="P:DNA repair"/>
    <property type="evidence" value="ECO:0007669"/>
    <property type="project" value="UniProtKB-UniRule"/>
</dbReference>
<gene>
    <name evidence="6 8" type="primary">ruvA</name>
    <name evidence="8" type="ORF">NK662_01930</name>
</gene>
<evidence type="ECO:0000259" key="7">
    <source>
        <dbReference type="SMART" id="SM00278"/>
    </source>
</evidence>
<evidence type="ECO:0000256" key="5">
    <source>
        <dbReference type="ARBA" id="ARBA00023204"/>
    </source>
</evidence>
<dbReference type="Gene3D" id="1.10.8.10">
    <property type="entry name" value="DNA helicase RuvA subunit, C-terminal domain"/>
    <property type="match status" value="1"/>
</dbReference>
<keyword evidence="1 6" id="KW-0963">Cytoplasm</keyword>
<dbReference type="InterPro" id="IPR012340">
    <property type="entry name" value="NA-bd_OB-fold"/>
</dbReference>
<comment type="domain">
    <text evidence="6">Has three domains with a flexible linker between the domains II and III and assumes an 'L' shape. Domain III is highly mobile and contacts RuvB.</text>
</comment>
<dbReference type="EMBL" id="JANCLT010000001">
    <property type="protein sequence ID" value="MCP8967298.1"/>
    <property type="molecule type" value="Genomic_DNA"/>
</dbReference>
<comment type="subunit">
    <text evidence="6">Homotetramer. Forms an RuvA(8)-RuvB(12)-Holliday junction (HJ) complex. HJ DNA is sandwiched between 2 RuvA tetramers; dsDNA enters through RuvA and exits via RuvB. An RuvB hexamer assembles on each DNA strand where it exits the tetramer. Each RuvB hexamer is contacted by two RuvA subunits (via domain III) on 2 adjacent RuvB subunits; this complex drives branch migration. In the full resolvosome a probable DNA-RuvA(4)-RuvB(12)-RuvC(2) complex forms which resolves the HJ.</text>
</comment>
<dbReference type="NCBIfam" id="TIGR00084">
    <property type="entry name" value="ruvA"/>
    <property type="match status" value="1"/>
</dbReference>
<dbReference type="SUPFAM" id="SSF46929">
    <property type="entry name" value="DNA helicase RuvA subunit, C-terminal domain"/>
    <property type="match status" value="1"/>
</dbReference>
<comment type="caution">
    <text evidence="6">Lacks conserved residue(s) required for the propagation of feature annotation.</text>
</comment>
<dbReference type="HAMAP" id="MF_00031">
    <property type="entry name" value="DNA_HJ_migration_RuvA"/>
    <property type="match status" value="1"/>
</dbReference>
<dbReference type="Pfam" id="PF01330">
    <property type="entry name" value="RuvA_N"/>
    <property type="match status" value="1"/>
</dbReference>
<name>A0AA41X6Q1_9BACI</name>
<dbReference type="InterPro" id="IPR036267">
    <property type="entry name" value="RuvA_C_sf"/>
</dbReference>
<dbReference type="GO" id="GO:0048476">
    <property type="term" value="C:Holliday junction resolvase complex"/>
    <property type="evidence" value="ECO:0007669"/>
    <property type="project" value="UniProtKB-UniRule"/>
</dbReference>
<evidence type="ECO:0000256" key="3">
    <source>
        <dbReference type="ARBA" id="ARBA00023125"/>
    </source>
</evidence>
<dbReference type="InterPro" id="IPR010994">
    <property type="entry name" value="RuvA_2-like"/>
</dbReference>
<dbReference type="GO" id="GO:0009378">
    <property type="term" value="F:four-way junction helicase activity"/>
    <property type="evidence" value="ECO:0007669"/>
    <property type="project" value="InterPro"/>
</dbReference>
<feature type="region of interest" description="Domain III" evidence="6">
    <location>
        <begin position="152"/>
        <end position="203"/>
    </location>
</feature>
<dbReference type="InterPro" id="IPR011114">
    <property type="entry name" value="RuvA_C"/>
</dbReference>
<dbReference type="SUPFAM" id="SSF50249">
    <property type="entry name" value="Nucleic acid-binding proteins"/>
    <property type="match status" value="1"/>
</dbReference>
<dbReference type="SUPFAM" id="SSF47781">
    <property type="entry name" value="RuvA domain 2-like"/>
    <property type="match status" value="1"/>
</dbReference>
<keyword evidence="5 6" id="KW-0234">DNA repair</keyword>
<dbReference type="GO" id="GO:0000400">
    <property type="term" value="F:four-way junction DNA binding"/>
    <property type="evidence" value="ECO:0007669"/>
    <property type="project" value="UniProtKB-UniRule"/>
</dbReference>
<dbReference type="InterPro" id="IPR003583">
    <property type="entry name" value="Hlx-hairpin-Hlx_DNA-bd_motif"/>
</dbReference>
<comment type="subcellular location">
    <subcellularLocation>
        <location evidence="6">Cytoplasm</location>
    </subcellularLocation>
</comment>